<dbReference type="EMBL" id="BGPR01000402">
    <property type="protein sequence ID" value="GBM18332.1"/>
    <property type="molecule type" value="Genomic_DNA"/>
</dbReference>
<comment type="caution">
    <text evidence="1">The sequence shown here is derived from an EMBL/GenBank/DDBJ whole genome shotgun (WGS) entry which is preliminary data.</text>
</comment>
<evidence type="ECO:0000313" key="2">
    <source>
        <dbReference type="Proteomes" id="UP000499080"/>
    </source>
</evidence>
<accession>A0A4Y2DNF6</accession>
<proteinExistence type="predicted"/>
<dbReference type="Proteomes" id="UP000499080">
    <property type="component" value="Unassembled WGS sequence"/>
</dbReference>
<name>A0A4Y2DNF6_ARAVE</name>
<keyword evidence="2" id="KW-1185">Reference proteome</keyword>
<dbReference type="AlphaFoldDB" id="A0A4Y2DNF6"/>
<protein>
    <submittedName>
        <fullName evidence="1">Uncharacterized protein</fullName>
    </submittedName>
</protein>
<sequence length="90" mass="10188">MRCVYYCFMKCSEFSLKYGVAVVEFSRSLVGPDVIGQDAEGSSNSVFGFQAICDTGSWITNENMVEMLGSMAWPPNCPDLRPMNFFFWDK</sequence>
<reference evidence="1 2" key="1">
    <citation type="journal article" date="2019" name="Sci. Rep.">
        <title>Orb-weaving spider Araneus ventricosus genome elucidates the spidroin gene catalogue.</title>
        <authorList>
            <person name="Kono N."/>
            <person name="Nakamura H."/>
            <person name="Ohtoshi R."/>
            <person name="Moran D.A.P."/>
            <person name="Shinohara A."/>
            <person name="Yoshida Y."/>
            <person name="Fujiwara M."/>
            <person name="Mori M."/>
            <person name="Tomita M."/>
            <person name="Arakawa K."/>
        </authorList>
    </citation>
    <scope>NUCLEOTIDE SEQUENCE [LARGE SCALE GENOMIC DNA]</scope>
</reference>
<gene>
    <name evidence="1" type="ORF">AVEN_127789_1</name>
</gene>
<organism evidence="1 2">
    <name type="scientific">Araneus ventricosus</name>
    <name type="common">Orbweaver spider</name>
    <name type="synonym">Epeira ventricosa</name>
    <dbReference type="NCBI Taxonomy" id="182803"/>
    <lineage>
        <taxon>Eukaryota</taxon>
        <taxon>Metazoa</taxon>
        <taxon>Ecdysozoa</taxon>
        <taxon>Arthropoda</taxon>
        <taxon>Chelicerata</taxon>
        <taxon>Arachnida</taxon>
        <taxon>Araneae</taxon>
        <taxon>Araneomorphae</taxon>
        <taxon>Entelegynae</taxon>
        <taxon>Araneoidea</taxon>
        <taxon>Araneidae</taxon>
        <taxon>Araneus</taxon>
    </lineage>
</organism>
<evidence type="ECO:0000313" key="1">
    <source>
        <dbReference type="EMBL" id="GBM18332.1"/>
    </source>
</evidence>